<dbReference type="PANTHER" id="PTHR31392">
    <property type="entry name" value="ALPHA-1,3-MANNOSYLTRANSFERASE MNN1-RELATED"/>
    <property type="match status" value="1"/>
</dbReference>
<dbReference type="GO" id="GO:0000033">
    <property type="term" value="F:alpha-1,3-mannosyltransferase activity"/>
    <property type="evidence" value="ECO:0007669"/>
    <property type="project" value="TreeGrafter"/>
</dbReference>
<keyword evidence="11" id="KW-1185">Reference proteome</keyword>
<comment type="subcellular location">
    <subcellularLocation>
        <location evidence="1">Membrane</location>
        <topology evidence="1">Single-pass type II membrane protein</topology>
    </subcellularLocation>
</comment>
<gene>
    <name evidence="10" type="ORF">BGZ99_003371</name>
</gene>
<dbReference type="GO" id="GO:0016020">
    <property type="term" value="C:membrane"/>
    <property type="evidence" value="ECO:0007669"/>
    <property type="project" value="UniProtKB-SubCell"/>
</dbReference>
<dbReference type="AlphaFoldDB" id="A0A9P6UW68"/>
<proteinExistence type="inferred from homology"/>
<dbReference type="GO" id="GO:0005794">
    <property type="term" value="C:Golgi apparatus"/>
    <property type="evidence" value="ECO:0007669"/>
    <property type="project" value="TreeGrafter"/>
</dbReference>
<evidence type="ECO:0000256" key="7">
    <source>
        <dbReference type="ARBA" id="ARBA00022989"/>
    </source>
</evidence>
<dbReference type="GO" id="GO:0006493">
    <property type="term" value="P:protein O-linked glycosylation"/>
    <property type="evidence" value="ECO:0007669"/>
    <property type="project" value="TreeGrafter"/>
</dbReference>
<evidence type="ECO:0000256" key="1">
    <source>
        <dbReference type="ARBA" id="ARBA00004606"/>
    </source>
</evidence>
<reference evidence="10" key="1">
    <citation type="journal article" date="2020" name="Fungal Divers.">
        <title>Resolving the Mortierellaceae phylogeny through synthesis of multi-gene phylogenetics and phylogenomics.</title>
        <authorList>
            <person name="Vandepol N."/>
            <person name="Liber J."/>
            <person name="Desiro A."/>
            <person name="Na H."/>
            <person name="Kennedy M."/>
            <person name="Barry K."/>
            <person name="Grigoriev I.V."/>
            <person name="Miller A.N."/>
            <person name="O'Donnell K."/>
            <person name="Stajich J.E."/>
            <person name="Bonito G."/>
        </authorList>
    </citation>
    <scope>NUCLEOTIDE SEQUENCE</scope>
    <source>
        <strain evidence="10">REB-010B</strain>
    </source>
</reference>
<dbReference type="Pfam" id="PF11051">
    <property type="entry name" value="Mannosyl_trans3"/>
    <property type="match status" value="2"/>
</dbReference>
<keyword evidence="4" id="KW-0808">Transferase</keyword>
<organism evidence="10 11">
    <name type="scientific">Dissophora globulifera</name>
    <dbReference type="NCBI Taxonomy" id="979702"/>
    <lineage>
        <taxon>Eukaryota</taxon>
        <taxon>Fungi</taxon>
        <taxon>Fungi incertae sedis</taxon>
        <taxon>Mucoromycota</taxon>
        <taxon>Mortierellomycotina</taxon>
        <taxon>Mortierellomycetes</taxon>
        <taxon>Mortierellales</taxon>
        <taxon>Mortierellaceae</taxon>
        <taxon>Dissophora</taxon>
    </lineage>
</organism>
<keyword evidence="6" id="KW-0735">Signal-anchor</keyword>
<keyword evidence="5" id="KW-0812">Transmembrane</keyword>
<name>A0A9P6UW68_9FUNG</name>
<keyword evidence="7" id="KW-1133">Transmembrane helix</keyword>
<keyword evidence="9" id="KW-0325">Glycoprotein</keyword>
<sequence>MAATRMPGFKLLIAVCVNIILIGLCQRLWTITKANNSRSQEMISRQNIQIKYLEQLQQQLIAQQHTYERKLEEQLKTINNVAVLATKASTDSETRSVLRAPKNMPLTSLQVAIDAFLSVSPWVCNIILIPSYYFWRQVSDELKKTHDVAIPYDIPAWTESDTAFLETIAGFDMMGDLLKEDYNRYEEVTNASEIDFVKIGRAERIHKALWKYIYPLYHSLAPEGQDREREIGLQELAKTRADVDFFLRLEFRLYPWMRFHRRTSFSFYESYSGRGYVICAGNYQFQSAVASIQAIRSKLKSNLPIQVFYINHWDLTPERRAFLSEMTHDIEVVDISTILDDQIMKLGGWAIKPFAILASKFEEAMLIDSDAFFLRDPEEMFSDPGYKATGALFFYDRTLGGDWRAGPDWIRSVVPFMSSLARTTRAFRGMSDHEQESGVVLINKKTRFSGLLSVCKLNGKYERDLWTYRKFYGDKETYWSGFEMVQEPYAFVRNYGGVIGELREDDDKSVCGAQLHLDYLGRPFWWNGGVMRNKNEGISRDLVFGYWMAGGGLQTHRERIVTDEELVADLLFNLNLSSKEEIMIDEELDPIWDFKESCLAGWTVNTMDERQLTLANSYERLDKVAKDVEQTIEAQNHSTLSSYDWENI</sequence>
<protein>
    <submittedName>
        <fullName evidence="10">Uncharacterized protein</fullName>
    </submittedName>
</protein>
<keyword evidence="3" id="KW-0328">Glycosyltransferase</keyword>
<dbReference type="SUPFAM" id="SSF53448">
    <property type="entry name" value="Nucleotide-diphospho-sugar transferases"/>
    <property type="match status" value="1"/>
</dbReference>
<evidence type="ECO:0000256" key="8">
    <source>
        <dbReference type="ARBA" id="ARBA00023136"/>
    </source>
</evidence>
<comment type="similarity">
    <text evidence="2">Belongs to the MNN1/MNT family.</text>
</comment>
<comment type="caution">
    <text evidence="10">The sequence shown here is derived from an EMBL/GenBank/DDBJ whole genome shotgun (WGS) entry which is preliminary data.</text>
</comment>
<dbReference type="Proteomes" id="UP000738325">
    <property type="component" value="Unassembled WGS sequence"/>
</dbReference>
<dbReference type="PANTHER" id="PTHR31392:SF1">
    <property type="entry name" value="ALPHA-1,3-MANNOSYLTRANSFERASE MNN1-RELATED"/>
    <property type="match status" value="1"/>
</dbReference>
<accession>A0A9P6UW68</accession>
<dbReference type="InterPro" id="IPR029044">
    <property type="entry name" value="Nucleotide-diphossugar_trans"/>
</dbReference>
<evidence type="ECO:0000256" key="3">
    <source>
        <dbReference type="ARBA" id="ARBA00022676"/>
    </source>
</evidence>
<evidence type="ECO:0000313" key="10">
    <source>
        <dbReference type="EMBL" id="KAG0322373.1"/>
    </source>
</evidence>
<evidence type="ECO:0000256" key="5">
    <source>
        <dbReference type="ARBA" id="ARBA00022692"/>
    </source>
</evidence>
<evidence type="ECO:0000256" key="2">
    <source>
        <dbReference type="ARBA" id="ARBA00009105"/>
    </source>
</evidence>
<evidence type="ECO:0000256" key="4">
    <source>
        <dbReference type="ARBA" id="ARBA00022679"/>
    </source>
</evidence>
<evidence type="ECO:0000256" key="9">
    <source>
        <dbReference type="ARBA" id="ARBA00023180"/>
    </source>
</evidence>
<dbReference type="OrthoDB" id="430354at2759"/>
<evidence type="ECO:0000313" key="11">
    <source>
        <dbReference type="Proteomes" id="UP000738325"/>
    </source>
</evidence>
<dbReference type="EMBL" id="JAAAIP010000213">
    <property type="protein sequence ID" value="KAG0322373.1"/>
    <property type="molecule type" value="Genomic_DNA"/>
</dbReference>
<dbReference type="InterPro" id="IPR022751">
    <property type="entry name" value="Alpha_mannosyltransferase"/>
</dbReference>
<evidence type="ECO:0000256" key="6">
    <source>
        <dbReference type="ARBA" id="ARBA00022968"/>
    </source>
</evidence>
<keyword evidence="8" id="KW-0472">Membrane</keyword>